<sequence>MLYSYKHSFSGFSAKLNTTQAATLSKMKQVISIFKSKELHLHTTRSWDFMGLTLDYYNNKLVQAPALNREISPLQLAYGHDVVVGIFDTGIWPESASFQEGCGMKPIPSSWKGICEKGEEFYPSTACNRKLIGARYYLQGFEHTYGRITNSNHERNEYKSARDFIGHGTHTASIASGSIVTNASFFNFGLGIARGGAPMSRIAVYKVCWNQDSEGKCMEEDILAAFDDALHDGVNVISASFGGTPPLSPFFASSADIGSFHASQLGINVVFSAGNDGPSPSLVANVAPWSLSVAASSIDRTFPTQLLIDYFFSITV</sequence>
<dbReference type="InterPro" id="IPR010259">
    <property type="entry name" value="S8pro/Inhibitor_I9"/>
</dbReference>
<dbReference type="AlphaFoldDB" id="A0AAP0NYT2"/>
<evidence type="ECO:0000313" key="6">
    <source>
        <dbReference type="EMBL" id="KAK9123414.1"/>
    </source>
</evidence>
<gene>
    <name evidence="6" type="ORF">Sjap_013016</name>
</gene>
<evidence type="ECO:0000259" key="5">
    <source>
        <dbReference type="Pfam" id="PF05922"/>
    </source>
</evidence>
<dbReference type="InterPro" id="IPR034197">
    <property type="entry name" value="Peptidases_S8_3"/>
</dbReference>
<evidence type="ECO:0000256" key="1">
    <source>
        <dbReference type="ARBA" id="ARBA00011073"/>
    </source>
</evidence>
<evidence type="ECO:0000313" key="7">
    <source>
        <dbReference type="Proteomes" id="UP001417504"/>
    </source>
</evidence>
<dbReference type="Pfam" id="PF00082">
    <property type="entry name" value="Peptidase_S8"/>
    <property type="match status" value="1"/>
</dbReference>
<name>A0AAP0NYT2_9MAGN</name>
<dbReference type="Gene3D" id="3.30.70.80">
    <property type="entry name" value="Peptidase S8 propeptide/proteinase inhibitor I9"/>
    <property type="match status" value="1"/>
</dbReference>
<dbReference type="InterPro" id="IPR036852">
    <property type="entry name" value="Peptidase_S8/S53_dom_sf"/>
</dbReference>
<dbReference type="GO" id="GO:0006508">
    <property type="term" value="P:proteolysis"/>
    <property type="evidence" value="ECO:0007669"/>
    <property type="project" value="InterPro"/>
</dbReference>
<evidence type="ECO:0000259" key="4">
    <source>
        <dbReference type="Pfam" id="PF00082"/>
    </source>
</evidence>
<dbReference type="PANTHER" id="PTHR10795">
    <property type="entry name" value="PROPROTEIN CONVERTASE SUBTILISIN/KEXIN"/>
    <property type="match status" value="1"/>
</dbReference>
<accession>A0AAP0NYT2</accession>
<keyword evidence="7" id="KW-1185">Reference proteome</keyword>
<dbReference type="GO" id="GO:0004252">
    <property type="term" value="F:serine-type endopeptidase activity"/>
    <property type="evidence" value="ECO:0007669"/>
    <property type="project" value="InterPro"/>
</dbReference>
<comment type="similarity">
    <text evidence="1 3">Belongs to the peptidase S8 family.</text>
</comment>
<dbReference type="InterPro" id="IPR037045">
    <property type="entry name" value="S8pro/Inhibitor_I9_sf"/>
</dbReference>
<dbReference type="Pfam" id="PF05922">
    <property type="entry name" value="Inhibitor_I9"/>
    <property type="match status" value="1"/>
</dbReference>
<evidence type="ECO:0000256" key="3">
    <source>
        <dbReference type="PROSITE-ProRule" id="PRU01240"/>
    </source>
</evidence>
<dbReference type="EMBL" id="JBBNAE010000005">
    <property type="protein sequence ID" value="KAK9123414.1"/>
    <property type="molecule type" value="Genomic_DNA"/>
</dbReference>
<comment type="caution">
    <text evidence="6">The sequence shown here is derived from an EMBL/GenBank/DDBJ whole genome shotgun (WGS) entry which is preliminary data.</text>
</comment>
<dbReference type="PROSITE" id="PS51892">
    <property type="entry name" value="SUBTILASE"/>
    <property type="match status" value="1"/>
</dbReference>
<dbReference type="InterPro" id="IPR045051">
    <property type="entry name" value="SBT"/>
</dbReference>
<dbReference type="InterPro" id="IPR000209">
    <property type="entry name" value="Peptidase_S8/S53_dom"/>
</dbReference>
<dbReference type="Gene3D" id="3.40.50.200">
    <property type="entry name" value="Peptidase S8/S53 domain"/>
    <property type="match status" value="1"/>
</dbReference>
<evidence type="ECO:0000256" key="2">
    <source>
        <dbReference type="ARBA" id="ARBA00022729"/>
    </source>
</evidence>
<dbReference type="Proteomes" id="UP001417504">
    <property type="component" value="Unassembled WGS sequence"/>
</dbReference>
<feature type="domain" description="Inhibitor I9" evidence="5">
    <location>
        <begin position="1"/>
        <end position="42"/>
    </location>
</feature>
<dbReference type="SUPFAM" id="SSF52743">
    <property type="entry name" value="Subtilisin-like"/>
    <property type="match status" value="1"/>
</dbReference>
<keyword evidence="2" id="KW-0732">Signal</keyword>
<feature type="domain" description="Peptidase S8/S53" evidence="4">
    <location>
        <begin position="79"/>
        <end position="299"/>
    </location>
</feature>
<proteinExistence type="inferred from homology"/>
<dbReference type="CDD" id="cd04852">
    <property type="entry name" value="Peptidases_S8_3"/>
    <property type="match status" value="1"/>
</dbReference>
<comment type="caution">
    <text evidence="3">Lacks conserved residue(s) required for the propagation of feature annotation.</text>
</comment>
<organism evidence="6 7">
    <name type="scientific">Stephania japonica</name>
    <dbReference type="NCBI Taxonomy" id="461633"/>
    <lineage>
        <taxon>Eukaryota</taxon>
        <taxon>Viridiplantae</taxon>
        <taxon>Streptophyta</taxon>
        <taxon>Embryophyta</taxon>
        <taxon>Tracheophyta</taxon>
        <taxon>Spermatophyta</taxon>
        <taxon>Magnoliopsida</taxon>
        <taxon>Ranunculales</taxon>
        <taxon>Menispermaceae</taxon>
        <taxon>Menispermoideae</taxon>
        <taxon>Cissampelideae</taxon>
        <taxon>Stephania</taxon>
    </lineage>
</organism>
<protein>
    <submittedName>
        <fullName evidence="6">Uncharacterized protein</fullName>
    </submittedName>
</protein>
<reference evidence="6 7" key="1">
    <citation type="submission" date="2024-01" db="EMBL/GenBank/DDBJ databases">
        <title>Genome assemblies of Stephania.</title>
        <authorList>
            <person name="Yang L."/>
        </authorList>
    </citation>
    <scope>NUCLEOTIDE SEQUENCE [LARGE SCALE GENOMIC DNA]</scope>
    <source>
        <strain evidence="6">QJT</strain>
        <tissue evidence="6">Leaf</tissue>
    </source>
</reference>